<evidence type="ECO:0000256" key="12">
    <source>
        <dbReference type="SAM" id="MobiDB-lite"/>
    </source>
</evidence>
<comment type="catalytic activity">
    <reaction evidence="10">
        <text>[(1-&gt;4)-beta-D-glucosyl]n+m + reduced acceptor + O2 = 4-dehydro-beta-D-glucosyl-[(1-&gt;4)-beta-D-glucosyl]n-1 + [(1-&gt;4)-beta-D-glucosyl]m + acceptor + H2O.</text>
        <dbReference type="EC" id="1.14.99.56"/>
    </reaction>
</comment>
<dbReference type="GO" id="GO:0030245">
    <property type="term" value="P:cellulose catabolic process"/>
    <property type="evidence" value="ECO:0007669"/>
    <property type="project" value="UniProtKB-KW"/>
</dbReference>
<keyword evidence="3" id="KW-0964">Secreted</keyword>
<sequence>MSLSKVAWLILGTSGLAAAHGHIDRIDIDGKSYGGFLVDQFPHEQNVPDLIAWPTADTQDGPVQTFDYNQPNIICHQDAKPGSLAGEVAAGGKVTIHWNKWFEDHRGPVISYLANCNGSCASVNKTELEFFKIEEAGLLDNSKSPGRWASDELMAANNTWTVNIPSDIAAGNYVLRHEIIALHLAKVDNGAQAYPQCLNLKVTGGGTATPKGIPATQFYTPTDPGILIDIFNSLATYVIPGPALYKAWTTPYAAPQGCGYGPYENSSQITPTPVASDAEQNGQDYWDPGRKDPPAGLSVSGSMLEISLCLEERRDERIPFPPLPCLEERRVNRAAVTTCRAFVVNCFPDKAHFAVA</sequence>
<evidence type="ECO:0000313" key="15">
    <source>
        <dbReference type="EMBL" id="KAH0963620.1"/>
    </source>
</evidence>
<dbReference type="Proteomes" id="UP000824596">
    <property type="component" value="Unassembled WGS sequence"/>
</dbReference>
<keyword evidence="15" id="KW-0378">Hydrolase</keyword>
<evidence type="ECO:0000256" key="8">
    <source>
        <dbReference type="ARBA" id="ARBA00023326"/>
    </source>
</evidence>
<keyword evidence="16" id="KW-1185">Reference proteome</keyword>
<dbReference type="InterPro" id="IPR049892">
    <property type="entry name" value="AA9"/>
</dbReference>
<dbReference type="CDD" id="cd21175">
    <property type="entry name" value="LPMO_AA9"/>
    <property type="match status" value="1"/>
</dbReference>
<keyword evidence="6" id="KW-1015">Disulfide bond</keyword>
<comment type="caution">
    <text evidence="15">The sequence shown here is derived from an EMBL/GenBank/DDBJ whole genome shotgun (WGS) entry which is preliminary data.</text>
</comment>
<dbReference type="AlphaFoldDB" id="A0A9P8SJE3"/>
<evidence type="ECO:0000256" key="10">
    <source>
        <dbReference type="ARBA" id="ARBA00045077"/>
    </source>
</evidence>
<keyword evidence="7" id="KW-0119">Carbohydrate metabolism</keyword>
<feature type="compositionally biased region" description="Polar residues" evidence="12">
    <location>
        <begin position="269"/>
        <end position="283"/>
    </location>
</feature>
<comment type="similarity">
    <text evidence="9">Belongs to the polysaccharide monooxygenase AA9 family.</text>
</comment>
<organism evidence="15 16">
    <name type="scientific">Hirsutella rhossiliensis</name>
    <dbReference type="NCBI Taxonomy" id="111463"/>
    <lineage>
        <taxon>Eukaryota</taxon>
        <taxon>Fungi</taxon>
        <taxon>Dikarya</taxon>
        <taxon>Ascomycota</taxon>
        <taxon>Pezizomycotina</taxon>
        <taxon>Sordariomycetes</taxon>
        <taxon>Hypocreomycetidae</taxon>
        <taxon>Hypocreales</taxon>
        <taxon>Ophiocordycipitaceae</taxon>
        <taxon>Hirsutella</taxon>
    </lineage>
</organism>
<keyword evidence="4 13" id="KW-0732">Signal</keyword>
<dbReference type="GO" id="GO:0016787">
    <property type="term" value="F:hydrolase activity"/>
    <property type="evidence" value="ECO:0007669"/>
    <property type="project" value="UniProtKB-KW"/>
</dbReference>
<evidence type="ECO:0000256" key="3">
    <source>
        <dbReference type="ARBA" id="ARBA00022525"/>
    </source>
</evidence>
<dbReference type="Gene3D" id="2.70.50.70">
    <property type="match status" value="1"/>
</dbReference>
<keyword evidence="8" id="KW-0624">Polysaccharide degradation</keyword>
<feature type="chain" id="PRO_5040236365" description="lytic cellulose monooxygenase (C4-dehydrogenating)" evidence="13">
    <location>
        <begin position="20"/>
        <end position="356"/>
    </location>
</feature>
<keyword evidence="5" id="KW-0136">Cellulose degradation</keyword>
<dbReference type="OrthoDB" id="4849160at2759"/>
<dbReference type="GO" id="GO:0005576">
    <property type="term" value="C:extracellular region"/>
    <property type="evidence" value="ECO:0007669"/>
    <property type="project" value="UniProtKB-SubCell"/>
</dbReference>
<feature type="signal peptide" evidence="13">
    <location>
        <begin position="1"/>
        <end position="19"/>
    </location>
</feature>
<dbReference type="EMBL" id="JAIZPD010000005">
    <property type="protein sequence ID" value="KAH0963620.1"/>
    <property type="molecule type" value="Genomic_DNA"/>
</dbReference>
<evidence type="ECO:0000256" key="2">
    <source>
        <dbReference type="ARBA" id="ARBA00004613"/>
    </source>
</evidence>
<gene>
    <name evidence="15" type="ORF">HRG_06130</name>
</gene>
<dbReference type="PANTHER" id="PTHR33353:SF34">
    <property type="entry name" value="ENDO-BETA-1,4-GLUCANASE D"/>
    <property type="match status" value="1"/>
</dbReference>
<protein>
    <recommendedName>
        <fullName evidence="11">lytic cellulose monooxygenase (C4-dehydrogenating)</fullName>
        <ecNumber evidence="11">1.14.99.56</ecNumber>
    </recommendedName>
</protein>
<dbReference type="RefSeq" id="XP_044721133.1">
    <property type="nucleotide sequence ID" value="XM_044864601.1"/>
</dbReference>
<dbReference type="Pfam" id="PF03443">
    <property type="entry name" value="AA9"/>
    <property type="match status" value="1"/>
</dbReference>
<reference evidence="15" key="1">
    <citation type="submission" date="2021-09" db="EMBL/GenBank/DDBJ databases">
        <title>A high-quality genome of the endoparasitic fungus Hirsutella rhossiliensis with a comparison of Hirsutella genomes reveals transposable elements contributing to genome size variation.</title>
        <authorList>
            <person name="Lin R."/>
            <person name="Jiao Y."/>
            <person name="Sun X."/>
            <person name="Ling J."/>
            <person name="Xie B."/>
            <person name="Cheng X."/>
        </authorList>
    </citation>
    <scope>NUCLEOTIDE SEQUENCE</scope>
    <source>
        <strain evidence="15">HR02</strain>
    </source>
</reference>
<comment type="subcellular location">
    <subcellularLocation>
        <location evidence="2">Secreted</location>
    </subcellularLocation>
</comment>
<evidence type="ECO:0000256" key="11">
    <source>
        <dbReference type="ARBA" id="ARBA00047174"/>
    </source>
</evidence>
<feature type="domain" description="Auxiliary Activity family 9 catalytic" evidence="14">
    <location>
        <begin position="20"/>
        <end position="234"/>
    </location>
</feature>
<evidence type="ECO:0000313" key="16">
    <source>
        <dbReference type="Proteomes" id="UP000824596"/>
    </source>
</evidence>
<feature type="region of interest" description="Disordered" evidence="12">
    <location>
        <begin position="269"/>
        <end position="298"/>
    </location>
</feature>
<evidence type="ECO:0000256" key="5">
    <source>
        <dbReference type="ARBA" id="ARBA00023001"/>
    </source>
</evidence>
<dbReference type="GeneID" id="68355259"/>
<evidence type="ECO:0000256" key="4">
    <source>
        <dbReference type="ARBA" id="ARBA00022729"/>
    </source>
</evidence>
<evidence type="ECO:0000256" key="7">
    <source>
        <dbReference type="ARBA" id="ARBA00023277"/>
    </source>
</evidence>
<evidence type="ECO:0000256" key="1">
    <source>
        <dbReference type="ARBA" id="ARBA00001973"/>
    </source>
</evidence>
<dbReference type="PANTHER" id="PTHR33353">
    <property type="entry name" value="PUTATIVE (AFU_ORTHOLOGUE AFUA_1G12560)-RELATED"/>
    <property type="match status" value="1"/>
</dbReference>
<proteinExistence type="inferred from homology"/>
<evidence type="ECO:0000256" key="9">
    <source>
        <dbReference type="ARBA" id="ARBA00044502"/>
    </source>
</evidence>
<evidence type="ECO:0000259" key="14">
    <source>
        <dbReference type="Pfam" id="PF03443"/>
    </source>
</evidence>
<accession>A0A9P8SJE3</accession>
<comment type="cofactor">
    <cofactor evidence="1">
        <name>Cu(2+)</name>
        <dbReference type="ChEBI" id="CHEBI:29036"/>
    </cofactor>
</comment>
<dbReference type="InterPro" id="IPR005103">
    <property type="entry name" value="AA9_LPMO"/>
</dbReference>
<dbReference type="EC" id="1.14.99.56" evidence="11"/>
<name>A0A9P8SJE3_9HYPO</name>
<evidence type="ECO:0000256" key="6">
    <source>
        <dbReference type="ARBA" id="ARBA00023157"/>
    </source>
</evidence>
<evidence type="ECO:0000256" key="13">
    <source>
        <dbReference type="SAM" id="SignalP"/>
    </source>
</evidence>